<feature type="region of interest" description="Disordered" evidence="2">
    <location>
        <begin position="436"/>
        <end position="472"/>
    </location>
</feature>
<sequence>MNGVHGMPGFDAVLREHKRLASKLTSEEFRAIRDYIDERVRQEQADVNFRLYALRNDYDVTVRRSSEQITELYQELNEKNDTLKQYQSSDQTVLAMYKQKEERWEKKQEMLINELQKTEGESAKVKTRLETLQTELGKQTQLAQELDAKLEEANKAVERVEEAERVIAEREQGRNEILKLKMEVDKRQKLIQTHERTMKALREDVGQFDREQKYNTIRADNTQKELRKQVAEVAEKCKELTELQFRLQMEERQAATLQKQLKHATEEVRNYKKILEQDRPTVHSRDPILITLKKDLDIMDIRIRSLDIAVRLRMDEIKKLEDRAEDVENESKLAAQVRKEIYIQGDTFLELTISELVKKFEYKKRRLQEELAYGRDWEQPSRDADVLRSELTAFMKQAGICKATELCDRAAKQIQKIDLIMRGTTDTFKTPRIYKVSDRRNSDNRLPKHQHSLNSSVSSSKTSKPAFITSSTPVNGFDVNAKAAATMRTRKRVAANVNRPRNRPPDLGYNHTDDSKIQYIDTVELDLSRLTPSSPSRRESQSDRMTLKSMSDSTIPAIFE</sequence>
<feature type="coiled-coil region" evidence="1">
    <location>
        <begin position="62"/>
        <end position="274"/>
    </location>
</feature>
<evidence type="ECO:0000256" key="1">
    <source>
        <dbReference type="SAM" id="Coils"/>
    </source>
</evidence>
<protein>
    <recommendedName>
        <fullName evidence="5">Cilia- and flagella-associated protein 157</fullName>
    </recommendedName>
</protein>
<evidence type="ECO:0000256" key="2">
    <source>
        <dbReference type="SAM" id="MobiDB-lite"/>
    </source>
</evidence>
<feature type="compositionally biased region" description="Low complexity" evidence="2">
    <location>
        <begin position="452"/>
        <end position="463"/>
    </location>
</feature>
<accession>A0ABY7DX57</accession>
<reference evidence="3" key="1">
    <citation type="submission" date="2022-11" db="EMBL/GenBank/DDBJ databases">
        <title>Centuries of genome instability and evolution in soft-shell clam transmissible cancer (bioRxiv).</title>
        <authorList>
            <person name="Hart S.F.M."/>
            <person name="Yonemitsu M.A."/>
            <person name="Giersch R.M."/>
            <person name="Beal B.F."/>
            <person name="Arriagada G."/>
            <person name="Davis B.W."/>
            <person name="Ostrander E.A."/>
            <person name="Goff S.P."/>
            <person name="Metzger M.J."/>
        </authorList>
    </citation>
    <scope>NUCLEOTIDE SEQUENCE</scope>
    <source>
        <strain evidence="3">MELC-2E11</strain>
        <tissue evidence="3">Siphon/mantle</tissue>
    </source>
</reference>
<organism evidence="3 4">
    <name type="scientific">Mya arenaria</name>
    <name type="common">Soft-shell clam</name>
    <dbReference type="NCBI Taxonomy" id="6604"/>
    <lineage>
        <taxon>Eukaryota</taxon>
        <taxon>Metazoa</taxon>
        <taxon>Spiralia</taxon>
        <taxon>Lophotrochozoa</taxon>
        <taxon>Mollusca</taxon>
        <taxon>Bivalvia</taxon>
        <taxon>Autobranchia</taxon>
        <taxon>Heteroconchia</taxon>
        <taxon>Euheterodonta</taxon>
        <taxon>Imparidentia</taxon>
        <taxon>Neoheterodontei</taxon>
        <taxon>Myida</taxon>
        <taxon>Myoidea</taxon>
        <taxon>Myidae</taxon>
        <taxon>Mya</taxon>
    </lineage>
</organism>
<keyword evidence="1" id="KW-0175">Coiled coil</keyword>
<feature type="compositionally biased region" description="Basic and acidic residues" evidence="2">
    <location>
        <begin position="436"/>
        <end position="446"/>
    </location>
</feature>
<keyword evidence="4" id="KW-1185">Reference proteome</keyword>
<name>A0ABY7DX57_MYAAR</name>
<dbReference type="EMBL" id="CP111015">
    <property type="protein sequence ID" value="WAR01397.1"/>
    <property type="molecule type" value="Genomic_DNA"/>
</dbReference>
<evidence type="ECO:0008006" key="5">
    <source>
        <dbReference type="Google" id="ProtNLM"/>
    </source>
</evidence>
<feature type="compositionally biased region" description="Basic and acidic residues" evidence="2">
    <location>
        <begin position="536"/>
        <end position="546"/>
    </location>
</feature>
<feature type="region of interest" description="Disordered" evidence="2">
    <location>
        <begin position="490"/>
        <end position="513"/>
    </location>
</feature>
<proteinExistence type="predicted"/>
<evidence type="ECO:0000313" key="4">
    <source>
        <dbReference type="Proteomes" id="UP001164746"/>
    </source>
</evidence>
<gene>
    <name evidence="3" type="ORF">MAR_007955</name>
</gene>
<dbReference type="Proteomes" id="UP001164746">
    <property type="component" value="Chromosome 4"/>
</dbReference>
<feature type="region of interest" description="Disordered" evidence="2">
    <location>
        <begin position="530"/>
        <end position="560"/>
    </location>
</feature>
<feature type="coiled-coil region" evidence="1">
    <location>
        <begin position="310"/>
        <end position="337"/>
    </location>
</feature>
<evidence type="ECO:0000313" key="3">
    <source>
        <dbReference type="EMBL" id="WAR01397.1"/>
    </source>
</evidence>